<feature type="transmembrane region" description="Helical" evidence="11">
    <location>
        <begin position="122"/>
        <end position="141"/>
    </location>
</feature>
<name>A0A023BAM2_GRENI</name>
<keyword evidence="3" id="KW-0813">Transport</keyword>
<dbReference type="GO" id="GO:0006621">
    <property type="term" value="P:protein retention in ER lumen"/>
    <property type="evidence" value="ECO:0007669"/>
    <property type="project" value="InterPro"/>
</dbReference>
<dbReference type="eggNOG" id="KOG3106">
    <property type="taxonomic scope" value="Eukaryota"/>
</dbReference>
<comment type="subcellular location">
    <subcellularLocation>
        <location evidence="1">Endoplasmic reticulum membrane</location>
        <topology evidence="1">Multi-pass membrane protein</topology>
    </subcellularLocation>
</comment>
<dbReference type="InterPro" id="IPR000133">
    <property type="entry name" value="ER_ret_rcpt"/>
</dbReference>
<keyword evidence="9 11" id="KW-0472">Membrane</keyword>
<evidence type="ECO:0000256" key="1">
    <source>
        <dbReference type="ARBA" id="ARBA00004477"/>
    </source>
</evidence>
<evidence type="ECO:0000256" key="8">
    <source>
        <dbReference type="ARBA" id="ARBA00022989"/>
    </source>
</evidence>
<dbReference type="GO" id="GO:0016192">
    <property type="term" value="P:vesicle-mediated transport"/>
    <property type="evidence" value="ECO:0007669"/>
    <property type="project" value="UniProtKB-KW"/>
</dbReference>
<evidence type="ECO:0000256" key="4">
    <source>
        <dbReference type="ARBA" id="ARBA00022692"/>
    </source>
</evidence>
<comment type="similarity">
    <text evidence="2">Belongs to the ERD2 family.</text>
</comment>
<evidence type="ECO:0000256" key="6">
    <source>
        <dbReference type="ARBA" id="ARBA00022892"/>
    </source>
</evidence>
<keyword evidence="4 11" id="KW-0812">Transmembrane</keyword>
<comment type="caution">
    <text evidence="12">The sequence shown here is derived from an EMBL/GenBank/DDBJ whole genome shotgun (WGS) entry which is preliminary data.</text>
</comment>
<dbReference type="VEuPathDB" id="CryptoDB:GNI_037320"/>
<feature type="transmembrane region" description="Helical" evidence="11">
    <location>
        <begin position="55"/>
        <end position="76"/>
    </location>
</feature>
<sequence>MNVFRLCGDMLHLASILLLLYKLRSSRSCSGISCKMQEMYLIVFGTRYLDLLYSFVSVYNTSMKVIFITSTAYIIYLMRFKPPISETYDKQGDRFPYLKFLLPPCVLLALLTPDSYHPTEVLWTFSIWFEAVAILPQLTLLQKNRVVENLTSHYVVAMGLYRLFYIVNWVYRYYTEGFVNYIGWIGGTIQVALYLDFFYYYYLA</sequence>
<reference evidence="12" key="1">
    <citation type="submission" date="2013-12" db="EMBL/GenBank/DDBJ databases">
        <authorList>
            <person name="Omoto C.K."/>
            <person name="Sibley D."/>
            <person name="Venepally P."/>
            <person name="Hadjithomas M."/>
            <person name="Karamycheva S."/>
            <person name="Brunk B."/>
            <person name="Roos D."/>
            <person name="Caler E."/>
            <person name="Lorenzi H."/>
        </authorList>
    </citation>
    <scope>NUCLEOTIDE SEQUENCE</scope>
</reference>
<keyword evidence="7" id="KW-0653">Protein transport</keyword>
<evidence type="ECO:0000256" key="9">
    <source>
        <dbReference type="ARBA" id="ARBA00023136"/>
    </source>
</evidence>
<evidence type="ECO:0000256" key="2">
    <source>
        <dbReference type="ARBA" id="ARBA00010120"/>
    </source>
</evidence>
<evidence type="ECO:0000256" key="7">
    <source>
        <dbReference type="ARBA" id="ARBA00022927"/>
    </source>
</evidence>
<dbReference type="AlphaFoldDB" id="A0A023BAM2"/>
<evidence type="ECO:0000256" key="10">
    <source>
        <dbReference type="ARBA" id="ARBA00023170"/>
    </source>
</evidence>
<keyword evidence="13" id="KW-1185">Reference proteome</keyword>
<dbReference type="OMA" id="WKSRSCE"/>
<dbReference type="GO" id="GO:0005789">
    <property type="term" value="C:endoplasmic reticulum membrane"/>
    <property type="evidence" value="ECO:0007669"/>
    <property type="project" value="UniProtKB-SubCell"/>
</dbReference>
<accession>A0A023BAM2</accession>
<protein>
    <submittedName>
        <fullName evidence="12">ER lumen protein retaining receptor</fullName>
    </submittedName>
</protein>
<feature type="transmembrane region" description="Helical" evidence="11">
    <location>
        <begin position="183"/>
        <end position="203"/>
    </location>
</feature>
<dbReference type="GO" id="GO:0046923">
    <property type="term" value="F:ER retention sequence binding"/>
    <property type="evidence" value="ECO:0007669"/>
    <property type="project" value="InterPro"/>
</dbReference>
<dbReference type="EMBL" id="AFNH02000287">
    <property type="protein sequence ID" value="EZG78368.1"/>
    <property type="molecule type" value="Genomic_DNA"/>
</dbReference>
<keyword evidence="8 11" id="KW-1133">Transmembrane helix</keyword>
<dbReference type="GeneID" id="22911445"/>
<dbReference type="PRINTS" id="PR00660">
    <property type="entry name" value="ERLUMENR"/>
</dbReference>
<keyword evidence="5" id="KW-0256">Endoplasmic reticulum</keyword>
<dbReference type="GO" id="GO:0015031">
    <property type="term" value="P:protein transport"/>
    <property type="evidence" value="ECO:0007669"/>
    <property type="project" value="UniProtKB-KW"/>
</dbReference>
<organism evidence="12 13">
    <name type="scientific">Gregarina niphandrodes</name>
    <name type="common">Septate eugregarine</name>
    <dbReference type="NCBI Taxonomy" id="110365"/>
    <lineage>
        <taxon>Eukaryota</taxon>
        <taxon>Sar</taxon>
        <taxon>Alveolata</taxon>
        <taxon>Apicomplexa</taxon>
        <taxon>Conoidasida</taxon>
        <taxon>Gregarinasina</taxon>
        <taxon>Eugregarinorida</taxon>
        <taxon>Gregarinidae</taxon>
        <taxon>Gregarina</taxon>
    </lineage>
</organism>
<keyword evidence="6" id="KW-0931">ER-Golgi transport</keyword>
<evidence type="ECO:0000256" key="5">
    <source>
        <dbReference type="ARBA" id="ARBA00022824"/>
    </source>
</evidence>
<dbReference type="OrthoDB" id="7694678at2759"/>
<proteinExistence type="inferred from homology"/>
<gene>
    <name evidence="12" type="ORF">GNI_037320</name>
</gene>
<dbReference type="Pfam" id="PF00810">
    <property type="entry name" value="ER_lumen_recept"/>
    <property type="match status" value="1"/>
</dbReference>
<keyword evidence="10 12" id="KW-0675">Receptor</keyword>
<feature type="transmembrane region" description="Helical" evidence="11">
    <location>
        <begin position="153"/>
        <end position="171"/>
    </location>
</feature>
<dbReference type="PANTHER" id="PTHR10585">
    <property type="entry name" value="ER LUMEN PROTEIN RETAINING RECEPTOR"/>
    <property type="match status" value="1"/>
</dbReference>
<evidence type="ECO:0000256" key="11">
    <source>
        <dbReference type="SAM" id="Phobius"/>
    </source>
</evidence>
<evidence type="ECO:0000313" key="12">
    <source>
        <dbReference type="EMBL" id="EZG78368.1"/>
    </source>
</evidence>
<dbReference type="RefSeq" id="XP_011129323.1">
    <property type="nucleotide sequence ID" value="XM_011131021.1"/>
</dbReference>
<evidence type="ECO:0000313" key="13">
    <source>
        <dbReference type="Proteomes" id="UP000019763"/>
    </source>
</evidence>
<dbReference type="Proteomes" id="UP000019763">
    <property type="component" value="Unassembled WGS sequence"/>
</dbReference>
<evidence type="ECO:0000256" key="3">
    <source>
        <dbReference type="ARBA" id="ARBA00022448"/>
    </source>
</evidence>